<comment type="similarity">
    <text evidence="1">Belongs to the sulfatase family.</text>
</comment>
<dbReference type="EMBL" id="CP036279">
    <property type="protein sequence ID" value="QDU62969.1"/>
    <property type="molecule type" value="Genomic_DNA"/>
</dbReference>
<dbReference type="AlphaFoldDB" id="A0A518B7L5"/>
<dbReference type="InterPro" id="IPR017850">
    <property type="entry name" value="Alkaline_phosphatase_core_sf"/>
</dbReference>
<dbReference type="PROSITE" id="PS00149">
    <property type="entry name" value="SULFATASE_2"/>
    <property type="match status" value="1"/>
</dbReference>
<evidence type="ECO:0000313" key="7">
    <source>
        <dbReference type="EMBL" id="QDU62969.1"/>
    </source>
</evidence>
<evidence type="ECO:0000256" key="2">
    <source>
        <dbReference type="ARBA" id="ARBA00022723"/>
    </source>
</evidence>
<organism evidence="7 8">
    <name type="scientific">Kolteria novifilia</name>
    <dbReference type="NCBI Taxonomy" id="2527975"/>
    <lineage>
        <taxon>Bacteria</taxon>
        <taxon>Pseudomonadati</taxon>
        <taxon>Planctomycetota</taxon>
        <taxon>Planctomycetia</taxon>
        <taxon>Kolteriales</taxon>
        <taxon>Kolteriaceae</taxon>
        <taxon>Kolteria</taxon>
    </lineage>
</organism>
<dbReference type="InterPro" id="IPR000917">
    <property type="entry name" value="Sulfatase_N"/>
</dbReference>
<feature type="signal peptide" evidence="5">
    <location>
        <begin position="1"/>
        <end position="17"/>
    </location>
</feature>
<dbReference type="OrthoDB" id="9762324at2"/>
<proteinExistence type="inferred from homology"/>
<dbReference type="RefSeq" id="WP_145260078.1">
    <property type="nucleotide sequence ID" value="NZ_CP036279.1"/>
</dbReference>
<dbReference type="Pfam" id="PF00884">
    <property type="entry name" value="Sulfatase"/>
    <property type="match status" value="1"/>
</dbReference>
<evidence type="ECO:0000256" key="3">
    <source>
        <dbReference type="ARBA" id="ARBA00022801"/>
    </source>
</evidence>
<dbReference type="Gene3D" id="3.30.1120.10">
    <property type="match status" value="1"/>
</dbReference>
<keyword evidence="2" id="KW-0479">Metal-binding</keyword>
<feature type="domain" description="Sulfatase N-terminal" evidence="6">
    <location>
        <begin position="27"/>
        <end position="340"/>
    </location>
</feature>
<evidence type="ECO:0000313" key="8">
    <source>
        <dbReference type="Proteomes" id="UP000317093"/>
    </source>
</evidence>
<dbReference type="GO" id="GO:0004065">
    <property type="term" value="F:arylsulfatase activity"/>
    <property type="evidence" value="ECO:0007669"/>
    <property type="project" value="UniProtKB-EC"/>
</dbReference>
<protein>
    <submittedName>
        <fullName evidence="7">Arylsulfatase</fullName>
        <ecNumber evidence="7">3.1.6.1</ecNumber>
    </submittedName>
</protein>
<dbReference type="Gene3D" id="3.40.720.10">
    <property type="entry name" value="Alkaline Phosphatase, subunit A"/>
    <property type="match status" value="1"/>
</dbReference>
<evidence type="ECO:0000256" key="5">
    <source>
        <dbReference type="SAM" id="SignalP"/>
    </source>
</evidence>
<reference evidence="7 8" key="1">
    <citation type="submission" date="2019-02" db="EMBL/GenBank/DDBJ databases">
        <title>Deep-cultivation of Planctomycetes and their phenomic and genomic characterization uncovers novel biology.</title>
        <authorList>
            <person name="Wiegand S."/>
            <person name="Jogler M."/>
            <person name="Boedeker C."/>
            <person name="Pinto D."/>
            <person name="Vollmers J."/>
            <person name="Rivas-Marin E."/>
            <person name="Kohn T."/>
            <person name="Peeters S.H."/>
            <person name="Heuer A."/>
            <person name="Rast P."/>
            <person name="Oberbeckmann S."/>
            <person name="Bunk B."/>
            <person name="Jeske O."/>
            <person name="Meyerdierks A."/>
            <person name="Storesund J.E."/>
            <person name="Kallscheuer N."/>
            <person name="Luecker S."/>
            <person name="Lage O.M."/>
            <person name="Pohl T."/>
            <person name="Merkel B.J."/>
            <person name="Hornburger P."/>
            <person name="Mueller R.-W."/>
            <person name="Bruemmer F."/>
            <person name="Labrenz M."/>
            <person name="Spormann A.M."/>
            <person name="Op den Camp H."/>
            <person name="Overmann J."/>
            <person name="Amann R."/>
            <person name="Jetten M.S.M."/>
            <person name="Mascher T."/>
            <person name="Medema M.H."/>
            <person name="Devos D.P."/>
            <person name="Kaster A.-K."/>
            <person name="Ovreas L."/>
            <person name="Rohde M."/>
            <person name="Galperin M.Y."/>
            <person name="Jogler C."/>
        </authorList>
    </citation>
    <scope>NUCLEOTIDE SEQUENCE [LARGE SCALE GENOMIC DNA]</scope>
    <source>
        <strain evidence="7 8">Pan216</strain>
    </source>
</reference>
<keyword evidence="4" id="KW-0106">Calcium</keyword>
<dbReference type="InterPro" id="IPR050738">
    <property type="entry name" value="Sulfatase"/>
</dbReference>
<keyword evidence="3 7" id="KW-0378">Hydrolase</keyword>
<gene>
    <name evidence="7" type="primary">atsA_35</name>
    <name evidence="7" type="ORF">Pan216_38430</name>
</gene>
<dbReference type="GO" id="GO:0046872">
    <property type="term" value="F:metal ion binding"/>
    <property type="evidence" value="ECO:0007669"/>
    <property type="project" value="UniProtKB-KW"/>
</dbReference>
<keyword evidence="5" id="KW-0732">Signal</keyword>
<evidence type="ECO:0000256" key="1">
    <source>
        <dbReference type="ARBA" id="ARBA00008779"/>
    </source>
</evidence>
<dbReference type="KEGG" id="knv:Pan216_38430"/>
<feature type="chain" id="PRO_5022080336" evidence="5">
    <location>
        <begin position="18"/>
        <end position="455"/>
    </location>
</feature>
<dbReference type="EC" id="3.1.6.1" evidence="7"/>
<evidence type="ECO:0000259" key="6">
    <source>
        <dbReference type="Pfam" id="PF00884"/>
    </source>
</evidence>
<dbReference type="Proteomes" id="UP000317093">
    <property type="component" value="Chromosome"/>
</dbReference>
<keyword evidence="8" id="KW-1185">Reference proteome</keyword>
<dbReference type="SUPFAM" id="SSF53649">
    <property type="entry name" value="Alkaline phosphatase-like"/>
    <property type="match status" value="1"/>
</dbReference>
<evidence type="ECO:0000256" key="4">
    <source>
        <dbReference type="ARBA" id="ARBA00022837"/>
    </source>
</evidence>
<dbReference type="PANTHER" id="PTHR42693:SF33">
    <property type="entry name" value="ARYLSULFATASE"/>
    <property type="match status" value="1"/>
</dbReference>
<name>A0A518B7L5_9BACT</name>
<dbReference type="PANTHER" id="PTHR42693">
    <property type="entry name" value="ARYLSULFATASE FAMILY MEMBER"/>
    <property type="match status" value="1"/>
</dbReference>
<dbReference type="PROSITE" id="PS00523">
    <property type="entry name" value="SULFATASE_1"/>
    <property type="match status" value="1"/>
</dbReference>
<accession>A0A518B7L5</accession>
<sequence length="455" mass="50243" precursor="true">MSLPMIALVLGSFLGLAADGGKPERKPNVLLIFTDDQGSVDVNCYGAKDLITPNMDGLAEKGVRFTQFYAAAPVCSPSRAALLTGRCPQRAGLPHNAGRDHGGLPGEQVTLAEMFKKAGYATGLVGKWHLGHPEELQPNAQGFDSAFGHLGGCIDNYSHFFYWRGPNEHDLFRDGKEVFADGEFFGDLMVEEVDAFLEKNRDRPFFLYWAINMPHYPLQPTKKWRDRYTDLEMPRRDYAAFVSTTDEMIGQVLAKLDELGLREDTIVVFQSDHGHSTEERTFGGGGSAGPYRGAKFCLFEGGIRVPAMISWTGTLPEGEVRDQLGTGTDWMATLAELTGVALPERKLDSQSLVPVIKSAKAHSPHKVYHWQTGGRKKPQWAVREGDWKLIGNPRDTSNKGPLTKKDQLFLVNLADDVSEMTNVAAEHPEIVARLHGLHDTWIDEVSPPTVTAARP</sequence>
<dbReference type="InterPro" id="IPR024607">
    <property type="entry name" value="Sulfatase_CS"/>
</dbReference>